<dbReference type="Gene3D" id="3.40.50.80">
    <property type="entry name" value="Nucleotide-binding domain of ferredoxin-NADP reductase (FNR) module"/>
    <property type="match status" value="1"/>
</dbReference>
<keyword evidence="2" id="KW-0001">2Fe-2S</keyword>
<dbReference type="InterPro" id="IPR050415">
    <property type="entry name" value="MRET"/>
</dbReference>
<dbReference type="InterPro" id="IPR039261">
    <property type="entry name" value="FNR_nucleotide-bd"/>
</dbReference>
<dbReference type="Gene3D" id="2.40.30.10">
    <property type="entry name" value="Translation factors"/>
    <property type="match status" value="1"/>
</dbReference>
<dbReference type="PANTHER" id="PTHR47354">
    <property type="entry name" value="NADH OXIDOREDUCTASE HCR"/>
    <property type="match status" value="1"/>
</dbReference>
<dbReference type="SUPFAM" id="SSF63380">
    <property type="entry name" value="Riboflavin synthase domain-like"/>
    <property type="match status" value="1"/>
</dbReference>
<keyword evidence="5" id="KW-0411">Iron-sulfur</keyword>
<dbReference type="InterPro" id="IPR017938">
    <property type="entry name" value="Riboflavin_synthase-like_b-brl"/>
</dbReference>
<dbReference type="InterPro" id="IPR001433">
    <property type="entry name" value="OxRdtase_FAD/NAD-bd"/>
</dbReference>
<keyword evidence="1" id="KW-0285">Flavoprotein</keyword>
<evidence type="ECO:0000256" key="1">
    <source>
        <dbReference type="ARBA" id="ARBA00022630"/>
    </source>
</evidence>
<sequence>MKDSQSSRFRPFRVVDKIRESATITSFHLEPVDRQDWQPFEAGQFLILRVPEGGRGACDPQLHGFLRAAGRGTLPHHRQTRGRAVGGHPRGAELGLAARQDRGWRRDRGSGPRGGFKLDVESKRPVLLLSGGVGLTPMISMLKVLAQTSDRPVWFIHACDSREVHALHGEVAALAAQREGVHVHYCYRNATDEDRAEGATTRKAC</sequence>
<gene>
    <name evidence="7" type="ORF">QWZ10_08285</name>
</gene>
<evidence type="ECO:0000256" key="3">
    <source>
        <dbReference type="ARBA" id="ARBA00022723"/>
    </source>
</evidence>
<dbReference type="SUPFAM" id="SSF52343">
    <property type="entry name" value="Ferredoxin reductase-like, C-terminal NADP-linked domain"/>
    <property type="match status" value="1"/>
</dbReference>
<evidence type="ECO:0000313" key="8">
    <source>
        <dbReference type="Proteomes" id="UP001243846"/>
    </source>
</evidence>
<evidence type="ECO:0000256" key="2">
    <source>
        <dbReference type="ARBA" id="ARBA00022714"/>
    </source>
</evidence>
<feature type="domain" description="FAD-binding FR-type" evidence="6">
    <location>
        <begin position="7"/>
        <end position="119"/>
    </location>
</feature>
<evidence type="ECO:0000256" key="4">
    <source>
        <dbReference type="ARBA" id="ARBA00023004"/>
    </source>
</evidence>
<proteinExistence type="predicted"/>
<dbReference type="Pfam" id="PF00175">
    <property type="entry name" value="NAD_binding_1"/>
    <property type="match status" value="1"/>
</dbReference>
<name>A0ABT8D4W1_9RHOB</name>
<keyword evidence="3" id="KW-0479">Metal-binding</keyword>
<keyword evidence="8" id="KW-1185">Reference proteome</keyword>
<comment type="caution">
    <text evidence="7">The sequence shown here is derived from an EMBL/GenBank/DDBJ whole genome shotgun (WGS) entry which is preliminary data.</text>
</comment>
<keyword evidence="4" id="KW-0408">Iron</keyword>
<evidence type="ECO:0000313" key="7">
    <source>
        <dbReference type="EMBL" id="MDN3711823.1"/>
    </source>
</evidence>
<evidence type="ECO:0000259" key="6">
    <source>
        <dbReference type="PROSITE" id="PS51384"/>
    </source>
</evidence>
<dbReference type="InterPro" id="IPR017927">
    <property type="entry name" value="FAD-bd_FR_type"/>
</dbReference>
<accession>A0ABT8D4W1</accession>
<dbReference type="PROSITE" id="PS51384">
    <property type="entry name" value="FAD_FR"/>
    <property type="match status" value="1"/>
</dbReference>
<evidence type="ECO:0000256" key="5">
    <source>
        <dbReference type="ARBA" id="ARBA00023014"/>
    </source>
</evidence>
<organism evidence="7 8">
    <name type="scientific">Paracoccus cavernae</name>
    <dbReference type="NCBI Taxonomy" id="1571207"/>
    <lineage>
        <taxon>Bacteria</taxon>
        <taxon>Pseudomonadati</taxon>
        <taxon>Pseudomonadota</taxon>
        <taxon>Alphaproteobacteria</taxon>
        <taxon>Rhodobacterales</taxon>
        <taxon>Paracoccaceae</taxon>
        <taxon>Paracoccus</taxon>
    </lineage>
</organism>
<dbReference type="PANTHER" id="PTHR47354:SF1">
    <property type="entry name" value="CARNITINE MONOOXYGENASE REDUCTASE SUBUNIT"/>
    <property type="match status" value="1"/>
</dbReference>
<dbReference type="EMBL" id="JAUFRC010000001">
    <property type="protein sequence ID" value="MDN3711823.1"/>
    <property type="molecule type" value="Genomic_DNA"/>
</dbReference>
<protein>
    <recommendedName>
        <fullName evidence="6">FAD-binding FR-type domain-containing protein</fullName>
    </recommendedName>
</protein>
<reference evidence="8" key="1">
    <citation type="journal article" date="2019" name="Int. J. Syst. Evol. Microbiol.">
        <title>The Global Catalogue of Microorganisms (GCM) 10K type strain sequencing project: providing services to taxonomists for standard genome sequencing and annotation.</title>
        <authorList>
            <consortium name="The Broad Institute Genomics Platform"/>
            <consortium name="The Broad Institute Genome Sequencing Center for Infectious Disease"/>
            <person name="Wu L."/>
            <person name="Ma J."/>
        </authorList>
    </citation>
    <scope>NUCLEOTIDE SEQUENCE [LARGE SCALE GENOMIC DNA]</scope>
    <source>
        <strain evidence="8">CECT 8482</strain>
    </source>
</reference>
<dbReference type="Proteomes" id="UP001243846">
    <property type="component" value="Unassembled WGS sequence"/>
</dbReference>